<proteinExistence type="predicted"/>
<evidence type="ECO:0000256" key="2">
    <source>
        <dbReference type="ARBA" id="ARBA00023125"/>
    </source>
</evidence>
<dbReference type="InterPro" id="IPR036390">
    <property type="entry name" value="WH_DNA-bd_sf"/>
</dbReference>
<reference evidence="5 6" key="2">
    <citation type="submission" date="2019-08" db="EMBL/GenBank/DDBJ databases">
        <title>Jejuicoccus antrihumi gen. nov., sp. nov., a new member of the family Dermacoccaceae isolated from a cave.</title>
        <authorList>
            <person name="Schumann P."/>
            <person name="Kim I.S."/>
        </authorList>
    </citation>
    <scope>NUCLEOTIDE SEQUENCE [LARGE SCALE GENOMIC DNA]</scope>
    <source>
        <strain evidence="5 6">C5-26</strain>
    </source>
</reference>
<dbReference type="Proteomes" id="UP000320244">
    <property type="component" value="Unassembled WGS sequence"/>
</dbReference>
<dbReference type="RefSeq" id="WP_146316931.1">
    <property type="nucleotide sequence ID" value="NZ_VCQV01000014.1"/>
</dbReference>
<dbReference type="OrthoDB" id="7945987at2"/>
<dbReference type="InterPro" id="IPR001845">
    <property type="entry name" value="HTH_ArsR_DNA-bd_dom"/>
</dbReference>
<dbReference type="SUPFAM" id="SSF46785">
    <property type="entry name" value="Winged helix' DNA-binding domain"/>
    <property type="match status" value="1"/>
</dbReference>
<evidence type="ECO:0000313" key="6">
    <source>
        <dbReference type="Proteomes" id="UP000320244"/>
    </source>
</evidence>
<evidence type="ECO:0000256" key="3">
    <source>
        <dbReference type="ARBA" id="ARBA00023163"/>
    </source>
</evidence>
<protein>
    <submittedName>
        <fullName evidence="5">Helix-turn-helix transcriptional regulator</fullName>
    </submittedName>
</protein>
<name>A0A563E142_9MICO</name>
<dbReference type="PANTHER" id="PTHR33154:SF15">
    <property type="entry name" value="REGULATORY PROTEIN ARSR"/>
    <property type="match status" value="1"/>
</dbReference>
<dbReference type="InterPro" id="IPR011991">
    <property type="entry name" value="ArsR-like_HTH"/>
</dbReference>
<keyword evidence="2" id="KW-0238">DNA-binding</keyword>
<dbReference type="GO" id="GO:0003700">
    <property type="term" value="F:DNA-binding transcription factor activity"/>
    <property type="evidence" value="ECO:0007669"/>
    <property type="project" value="InterPro"/>
</dbReference>
<dbReference type="Pfam" id="PF12840">
    <property type="entry name" value="HTH_20"/>
    <property type="match status" value="1"/>
</dbReference>
<dbReference type="SMART" id="SM00418">
    <property type="entry name" value="HTH_ARSR"/>
    <property type="match status" value="1"/>
</dbReference>
<dbReference type="EMBL" id="VCQV01000014">
    <property type="protein sequence ID" value="TWP36089.1"/>
    <property type="molecule type" value="Genomic_DNA"/>
</dbReference>
<evidence type="ECO:0000256" key="1">
    <source>
        <dbReference type="ARBA" id="ARBA00023015"/>
    </source>
</evidence>
<comment type="caution">
    <text evidence="5">The sequence shown here is derived from an EMBL/GenBank/DDBJ whole genome shotgun (WGS) entry which is preliminary data.</text>
</comment>
<gene>
    <name evidence="5" type="ORF">FGL98_11605</name>
</gene>
<feature type="domain" description="HTH arsR-type" evidence="4">
    <location>
        <begin position="12"/>
        <end position="114"/>
    </location>
</feature>
<organism evidence="5 6">
    <name type="scientific">Leekyejoonella antrihumi</name>
    <dbReference type="NCBI Taxonomy" id="1660198"/>
    <lineage>
        <taxon>Bacteria</taxon>
        <taxon>Bacillati</taxon>
        <taxon>Actinomycetota</taxon>
        <taxon>Actinomycetes</taxon>
        <taxon>Micrococcales</taxon>
        <taxon>Dermacoccaceae</taxon>
        <taxon>Leekyejoonella</taxon>
    </lineage>
</organism>
<reference evidence="5 6" key="1">
    <citation type="submission" date="2019-05" db="EMBL/GenBank/DDBJ databases">
        <authorList>
            <person name="Lee S.D."/>
        </authorList>
    </citation>
    <scope>NUCLEOTIDE SEQUENCE [LARGE SCALE GENOMIC DNA]</scope>
    <source>
        <strain evidence="5 6">C5-26</strain>
    </source>
</reference>
<dbReference type="InterPro" id="IPR051081">
    <property type="entry name" value="HTH_MetalResp_TranReg"/>
</dbReference>
<dbReference type="Gene3D" id="1.10.10.10">
    <property type="entry name" value="Winged helix-like DNA-binding domain superfamily/Winged helix DNA-binding domain"/>
    <property type="match status" value="1"/>
</dbReference>
<evidence type="ECO:0000313" key="5">
    <source>
        <dbReference type="EMBL" id="TWP36089.1"/>
    </source>
</evidence>
<keyword evidence="6" id="KW-1185">Reference proteome</keyword>
<dbReference type="CDD" id="cd00090">
    <property type="entry name" value="HTH_ARSR"/>
    <property type="match status" value="1"/>
</dbReference>
<dbReference type="AlphaFoldDB" id="A0A563E142"/>
<evidence type="ECO:0000259" key="4">
    <source>
        <dbReference type="SMART" id="SM00418"/>
    </source>
</evidence>
<accession>A0A563E142</accession>
<dbReference type="PANTHER" id="PTHR33154">
    <property type="entry name" value="TRANSCRIPTIONAL REGULATOR, ARSR FAMILY"/>
    <property type="match status" value="1"/>
</dbReference>
<keyword evidence="1" id="KW-0805">Transcription regulation</keyword>
<keyword evidence="3" id="KW-0804">Transcription</keyword>
<sequence>MSFDGRRLRTAGELKALAHPLRMDIIEQLSINGAMTASELGDALDETPANCSWHLRKLAEHKFVEETHDGHGRRRPWQMTRIGVSFHALDADEPGAAVFNRTARALQSLMVEREVARFEHNAQAEDDWDLGASQSATYLTREEAASLAGRILELLMEHRGRLTGDEPVPEGASLVYMLSLLSADTGAE</sequence>
<dbReference type="InterPro" id="IPR036388">
    <property type="entry name" value="WH-like_DNA-bd_sf"/>
</dbReference>
<dbReference type="GO" id="GO:0003677">
    <property type="term" value="F:DNA binding"/>
    <property type="evidence" value="ECO:0007669"/>
    <property type="project" value="UniProtKB-KW"/>
</dbReference>